<accession>A0A562R2V3</accession>
<keyword evidence="3" id="KW-1185">Reference proteome</keyword>
<evidence type="ECO:0000259" key="1">
    <source>
        <dbReference type="PROSITE" id="PS50987"/>
    </source>
</evidence>
<dbReference type="RefSeq" id="WP_199754655.1">
    <property type="nucleotide sequence ID" value="NZ_VLLB01000007.1"/>
</dbReference>
<dbReference type="InterPro" id="IPR001845">
    <property type="entry name" value="HTH_ArsR_DNA-bd_dom"/>
</dbReference>
<reference evidence="2 3" key="1">
    <citation type="journal article" date="2015" name="Stand. Genomic Sci.">
        <title>Genomic Encyclopedia of Bacterial and Archaeal Type Strains, Phase III: the genomes of soil and plant-associated and newly described type strains.</title>
        <authorList>
            <person name="Whitman W.B."/>
            <person name="Woyke T."/>
            <person name="Klenk H.P."/>
            <person name="Zhou Y."/>
            <person name="Lilburn T.G."/>
            <person name="Beck B.J."/>
            <person name="De Vos P."/>
            <person name="Vandamme P."/>
            <person name="Eisen J.A."/>
            <person name="Garrity G."/>
            <person name="Hugenholtz P."/>
            <person name="Kyrpides N.C."/>
        </authorList>
    </citation>
    <scope>NUCLEOTIDE SEQUENCE [LARGE SCALE GENOMIC DNA]</scope>
    <source>
        <strain evidence="2 3">CGMCC 1.10822</strain>
    </source>
</reference>
<evidence type="ECO:0000313" key="3">
    <source>
        <dbReference type="Proteomes" id="UP000318431"/>
    </source>
</evidence>
<dbReference type="PANTHER" id="PTHR38600">
    <property type="entry name" value="TRANSCRIPTIONAL REGULATORY PROTEIN"/>
    <property type="match status" value="1"/>
</dbReference>
<evidence type="ECO:0000313" key="2">
    <source>
        <dbReference type="EMBL" id="TWI62904.1"/>
    </source>
</evidence>
<dbReference type="Pfam" id="PF01022">
    <property type="entry name" value="HTH_5"/>
    <property type="match status" value="1"/>
</dbReference>
<name>A0A562R2V3_9BURK</name>
<proteinExistence type="predicted"/>
<protein>
    <submittedName>
        <fullName evidence="2">Transcriptional regulator, ArsR family</fullName>
    </submittedName>
</protein>
<dbReference type="CDD" id="cd00090">
    <property type="entry name" value="HTH_ARSR"/>
    <property type="match status" value="1"/>
</dbReference>
<sequence>MTPAMPMTEADDVLAALGDATRRAIHRIVLQGPQSVSALAQALGVTLTAISQHVRILQACGLLQTRKVGRVRICEMDRRGLDVLADWVALNRQLWDSRFDALDAMLHEGDGAQ</sequence>
<organism evidence="2 3">
    <name type="scientific">Pseudoduganella lurida</name>
    <dbReference type="NCBI Taxonomy" id="1036180"/>
    <lineage>
        <taxon>Bacteria</taxon>
        <taxon>Pseudomonadati</taxon>
        <taxon>Pseudomonadota</taxon>
        <taxon>Betaproteobacteria</taxon>
        <taxon>Burkholderiales</taxon>
        <taxon>Oxalobacteraceae</taxon>
        <taxon>Telluria group</taxon>
        <taxon>Pseudoduganella</taxon>
    </lineage>
</organism>
<dbReference type="Proteomes" id="UP000318431">
    <property type="component" value="Unassembled WGS sequence"/>
</dbReference>
<dbReference type="InterPro" id="IPR011991">
    <property type="entry name" value="ArsR-like_HTH"/>
</dbReference>
<dbReference type="GO" id="GO:0003700">
    <property type="term" value="F:DNA-binding transcription factor activity"/>
    <property type="evidence" value="ECO:0007669"/>
    <property type="project" value="InterPro"/>
</dbReference>
<dbReference type="EMBL" id="VLLB01000007">
    <property type="protein sequence ID" value="TWI62904.1"/>
    <property type="molecule type" value="Genomic_DNA"/>
</dbReference>
<dbReference type="AlphaFoldDB" id="A0A562R2V3"/>
<dbReference type="NCBIfam" id="NF033788">
    <property type="entry name" value="HTH_metalloreg"/>
    <property type="match status" value="1"/>
</dbReference>
<dbReference type="Gene3D" id="1.10.10.10">
    <property type="entry name" value="Winged helix-like DNA-binding domain superfamily/Winged helix DNA-binding domain"/>
    <property type="match status" value="1"/>
</dbReference>
<dbReference type="InterPro" id="IPR036388">
    <property type="entry name" value="WH-like_DNA-bd_sf"/>
</dbReference>
<dbReference type="SMART" id="SM00418">
    <property type="entry name" value="HTH_ARSR"/>
    <property type="match status" value="1"/>
</dbReference>
<dbReference type="PANTHER" id="PTHR38600:SF1">
    <property type="entry name" value="TRANSCRIPTIONAL REGULATORY PROTEIN"/>
    <property type="match status" value="1"/>
</dbReference>
<feature type="domain" description="HTH arsR-type" evidence="1">
    <location>
        <begin position="2"/>
        <end position="96"/>
    </location>
</feature>
<dbReference type="PROSITE" id="PS50987">
    <property type="entry name" value="HTH_ARSR_2"/>
    <property type="match status" value="1"/>
</dbReference>
<comment type="caution">
    <text evidence="2">The sequence shown here is derived from an EMBL/GenBank/DDBJ whole genome shotgun (WGS) entry which is preliminary data.</text>
</comment>
<gene>
    <name evidence="2" type="ORF">IP91_03742</name>
</gene>
<dbReference type="SUPFAM" id="SSF46785">
    <property type="entry name" value="Winged helix' DNA-binding domain"/>
    <property type="match status" value="1"/>
</dbReference>
<dbReference type="InterPro" id="IPR036390">
    <property type="entry name" value="WH_DNA-bd_sf"/>
</dbReference>